<feature type="domain" description="Multivesicular body sorting factor 12" evidence="1">
    <location>
        <begin position="5"/>
        <end position="92"/>
    </location>
</feature>
<keyword evidence="3" id="KW-1185">Reference proteome</keyword>
<dbReference type="GO" id="GO:0032509">
    <property type="term" value="P:endosome transport via multivesicular body sorting pathway"/>
    <property type="evidence" value="ECO:0007669"/>
    <property type="project" value="InterPro"/>
</dbReference>
<dbReference type="AlphaFoldDB" id="A0A0A8L9G6"/>
<gene>
    <name evidence="2" type="ORF">KLDO_g3066</name>
</gene>
<dbReference type="OrthoDB" id="4066783at2759"/>
<dbReference type="Gene3D" id="6.10.250.1830">
    <property type="match status" value="1"/>
</dbReference>
<evidence type="ECO:0000313" key="3">
    <source>
        <dbReference type="Proteomes" id="UP000031516"/>
    </source>
</evidence>
<evidence type="ECO:0000259" key="1">
    <source>
        <dbReference type="Pfam" id="PF09452"/>
    </source>
</evidence>
<dbReference type="EMBL" id="CCBQ010000040">
    <property type="protein sequence ID" value="CDO94810.1"/>
    <property type="molecule type" value="Genomic_DNA"/>
</dbReference>
<reference evidence="2 3" key="1">
    <citation type="submission" date="2014-03" db="EMBL/GenBank/DDBJ databases">
        <title>The genome of Kluyveromyces dobzhanskii.</title>
        <authorList>
            <person name="Nystedt B."/>
            <person name="Astrom S."/>
        </authorList>
    </citation>
    <scope>NUCLEOTIDE SEQUENCE [LARGE SCALE GENOMIC DNA]</scope>
    <source>
        <strain evidence="2 3">CBS 2104</strain>
    </source>
</reference>
<comment type="caution">
    <text evidence="2">The sequence shown here is derived from an EMBL/GenBank/DDBJ whole genome shotgun (WGS) entry which is preliminary data.</text>
</comment>
<dbReference type="Proteomes" id="UP000031516">
    <property type="component" value="Unassembled WGS sequence"/>
</dbReference>
<dbReference type="Pfam" id="PF09452">
    <property type="entry name" value="Mvb12"/>
    <property type="match status" value="1"/>
</dbReference>
<organism evidence="2 3">
    <name type="scientific">Kluyveromyces dobzhanskii CBS 2104</name>
    <dbReference type="NCBI Taxonomy" id="1427455"/>
    <lineage>
        <taxon>Eukaryota</taxon>
        <taxon>Fungi</taxon>
        <taxon>Dikarya</taxon>
        <taxon>Ascomycota</taxon>
        <taxon>Saccharomycotina</taxon>
        <taxon>Saccharomycetes</taxon>
        <taxon>Saccharomycetales</taxon>
        <taxon>Saccharomycetaceae</taxon>
        <taxon>Kluyveromyces</taxon>
    </lineage>
</organism>
<name>A0A0A8L9G6_9SACH</name>
<proteinExistence type="predicted"/>
<sequence>MDSKLRKVVLYHGVESSDKWPKERQKLALPSLQLLPDLGTSELEQVIQFGNEMEELVRQRQTSKEVFDKWYQEKYLASKPKGLFEHLAPKRREAGNTDK</sequence>
<dbReference type="GO" id="GO:0000813">
    <property type="term" value="C:ESCRT I complex"/>
    <property type="evidence" value="ECO:0007669"/>
    <property type="project" value="InterPro"/>
</dbReference>
<evidence type="ECO:0000313" key="2">
    <source>
        <dbReference type="EMBL" id="CDO94810.1"/>
    </source>
</evidence>
<dbReference type="InterPro" id="IPR019014">
    <property type="entry name" value="Mvb12"/>
</dbReference>
<protein>
    <submittedName>
        <fullName evidence="2">WGS project CCBQ000000000 data, contig 00046</fullName>
    </submittedName>
</protein>
<accession>A0A0A8L9G6</accession>
<dbReference type="GO" id="GO:0043130">
    <property type="term" value="F:ubiquitin binding"/>
    <property type="evidence" value="ECO:0007669"/>
    <property type="project" value="InterPro"/>
</dbReference>